<keyword evidence="2" id="KW-0808">Transferase</keyword>
<dbReference type="EMBL" id="JUIV01000002">
    <property type="protein sequence ID" value="RYJ40197.1"/>
    <property type="molecule type" value="Genomic_DNA"/>
</dbReference>
<dbReference type="GO" id="GO:0016740">
    <property type="term" value="F:transferase activity"/>
    <property type="evidence" value="ECO:0007669"/>
    <property type="project" value="UniProtKB-KW"/>
</dbReference>
<proteinExistence type="predicted"/>
<keyword evidence="1" id="KW-0175">Coiled coil</keyword>
<organism evidence="2 3">
    <name type="scientific">Flavobacterium anhuiense</name>
    <dbReference type="NCBI Taxonomy" id="459526"/>
    <lineage>
        <taxon>Bacteria</taxon>
        <taxon>Pseudomonadati</taxon>
        <taxon>Bacteroidota</taxon>
        <taxon>Flavobacteriia</taxon>
        <taxon>Flavobacteriales</taxon>
        <taxon>Flavobacteriaceae</taxon>
        <taxon>Flavobacterium</taxon>
    </lineage>
</organism>
<name>A0A444W2T3_9FLAO</name>
<feature type="coiled-coil region" evidence="1">
    <location>
        <begin position="60"/>
        <end position="87"/>
    </location>
</feature>
<dbReference type="AlphaFoldDB" id="A0A444W2T3"/>
<evidence type="ECO:0000313" key="2">
    <source>
        <dbReference type="EMBL" id="RYJ40197.1"/>
    </source>
</evidence>
<sequence>MFLNFKKHLEHMRKYRLLVLFLAIIAVFYFARTIRSFTVQHETKTLKSEHFIVSYTGIYKSEAEKVSKHLEENYSKIRENLKDLEHEPIKVFVYGSQFKFNEATGLTENTKGTSRGPNEFHFVWTNWFNSIFPDDPLKTALHEFTHCVQLNILIYKAKDTIITQDRLTFEREFDKKFKAEYPRWLWESISIFEAKEVNSLSVKYAKSKNLTLEDLNHGNQIYNIGYTIIEYMTQKWGKDILPKLIASFGNIQKTLNVTQEEFEKGWMAFLEEKY</sequence>
<evidence type="ECO:0000313" key="3">
    <source>
        <dbReference type="Proteomes" id="UP000290433"/>
    </source>
</evidence>
<protein>
    <submittedName>
        <fullName evidence="2">GCN5-related N-acetyltransferase</fullName>
    </submittedName>
</protein>
<comment type="caution">
    <text evidence="2">The sequence shown here is derived from an EMBL/GenBank/DDBJ whole genome shotgun (WGS) entry which is preliminary data.</text>
</comment>
<accession>A0A444W2T3</accession>
<dbReference type="Proteomes" id="UP000290433">
    <property type="component" value="Unassembled WGS sequence"/>
</dbReference>
<evidence type="ECO:0000256" key="1">
    <source>
        <dbReference type="SAM" id="Coils"/>
    </source>
</evidence>
<gene>
    <name evidence="2" type="ORF">NU08_0953</name>
</gene>
<reference evidence="2 3" key="1">
    <citation type="submission" date="2014-12" db="EMBL/GenBank/DDBJ databases">
        <title>Genome sequence of Flavobacterium anhuiense RCM74.</title>
        <authorList>
            <person name="Kim J.F."/>
            <person name="Song J.Y."/>
            <person name="Kwak M.-J."/>
            <person name="Lee S.-W."/>
        </authorList>
    </citation>
    <scope>NUCLEOTIDE SEQUENCE [LARGE SCALE GENOMIC DNA]</scope>
    <source>
        <strain evidence="2 3">RCM74</strain>
    </source>
</reference>